<accession>A0A0R2L5U1</accession>
<evidence type="ECO:0000313" key="4">
    <source>
        <dbReference type="Proteomes" id="UP000321429"/>
    </source>
</evidence>
<sequence length="126" mass="13976">MEPKINTVYITGKDDKIPTLAIRKPKTGEFTIYVHVQYIYFNLTPFVVNISVTDQNDKIILQPSGNTFDFSNVKTDGHETGISEVSFYIVIQAAEVADSNRLTAHVKIGDEEYNVSVFLTGGSNNG</sequence>
<dbReference type="Proteomes" id="UP000051139">
    <property type="component" value="Unassembled WGS sequence"/>
</dbReference>
<name>A0A0R2L5U1_9LACO</name>
<comment type="caution">
    <text evidence="2">The sequence shown here is derived from an EMBL/GenBank/DDBJ whole genome shotgun (WGS) entry which is preliminary data.</text>
</comment>
<keyword evidence="3" id="KW-1185">Reference proteome</keyword>
<evidence type="ECO:0000313" key="2">
    <source>
        <dbReference type="EMBL" id="KRN96720.1"/>
    </source>
</evidence>
<evidence type="ECO:0000313" key="1">
    <source>
        <dbReference type="EMBL" id="GEK28869.1"/>
    </source>
</evidence>
<reference evidence="2 3" key="1">
    <citation type="journal article" date="2015" name="Genome Announc.">
        <title>Expanding the biotechnology potential of lactobacilli through comparative genomics of 213 strains and associated genera.</title>
        <authorList>
            <person name="Sun Z."/>
            <person name="Harris H.M."/>
            <person name="McCann A."/>
            <person name="Guo C."/>
            <person name="Argimon S."/>
            <person name="Zhang W."/>
            <person name="Yang X."/>
            <person name="Jeffery I.B."/>
            <person name="Cooney J.C."/>
            <person name="Kagawa T.F."/>
            <person name="Liu W."/>
            <person name="Song Y."/>
            <person name="Salvetti E."/>
            <person name="Wrobel A."/>
            <person name="Rasinkangas P."/>
            <person name="Parkhill J."/>
            <person name="Rea M.C."/>
            <person name="O'Sullivan O."/>
            <person name="Ritari J."/>
            <person name="Douillard F.P."/>
            <person name="Paul Ross R."/>
            <person name="Yang R."/>
            <person name="Briner A.E."/>
            <person name="Felis G.E."/>
            <person name="de Vos W.M."/>
            <person name="Barrangou R."/>
            <person name="Klaenhammer T.R."/>
            <person name="Caufield P.W."/>
            <person name="Cui Y."/>
            <person name="Zhang H."/>
            <person name="O'Toole P.W."/>
        </authorList>
    </citation>
    <scope>NUCLEOTIDE SEQUENCE [LARGE SCALE GENOMIC DNA]</scope>
    <source>
        <strain evidence="2 3">DSM 22696</strain>
    </source>
</reference>
<dbReference type="EMBL" id="JQCB01000003">
    <property type="protein sequence ID" value="KRN96720.1"/>
    <property type="molecule type" value="Genomic_DNA"/>
</dbReference>
<dbReference type="PATRIC" id="fig|348151.3.peg.1285"/>
<dbReference type="Proteomes" id="UP000321429">
    <property type="component" value="Unassembled WGS sequence"/>
</dbReference>
<evidence type="ECO:0000313" key="3">
    <source>
        <dbReference type="Proteomes" id="UP000051139"/>
    </source>
</evidence>
<dbReference type="EMBL" id="BJUD01000022">
    <property type="protein sequence ID" value="GEK28869.1"/>
    <property type="molecule type" value="Genomic_DNA"/>
</dbReference>
<organism evidence="2 3">
    <name type="scientific">Furfurilactobacillus siliginis</name>
    <dbReference type="NCBI Taxonomy" id="348151"/>
    <lineage>
        <taxon>Bacteria</taxon>
        <taxon>Bacillati</taxon>
        <taxon>Bacillota</taxon>
        <taxon>Bacilli</taxon>
        <taxon>Lactobacillales</taxon>
        <taxon>Lactobacillaceae</taxon>
        <taxon>Furfurilactobacillus</taxon>
    </lineage>
</organism>
<gene>
    <name evidence="2" type="ORF">IV55_GL001254</name>
    <name evidence="1" type="ORF">LSI01_11800</name>
</gene>
<dbReference type="STRING" id="348151.IV55_GL001254"/>
<reference evidence="1 4" key="2">
    <citation type="submission" date="2019-07" db="EMBL/GenBank/DDBJ databases">
        <title>Whole genome shotgun sequence of Lactobacillus siliginis NBRC 101315.</title>
        <authorList>
            <person name="Hosoyama A."/>
            <person name="Uohara A."/>
            <person name="Ohji S."/>
            <person name="Ichikawa N."/>
        </authorList>
    </citation>
    <scope>NUCLEOTIDE SEQUENCE [LARGE SCALE GENOMIC DNA]</scope>
    <source>
        <strain evidence="1 4">NBRC 101315</strain>
    </source>
</reference>
<protein>
    <submittedName>
        <fullName evidence="2">Uncharacterized protein</fullName>
    </submittedName>
</protein>
<dbReference type="AlphaFoldDB" id="A0A0R2L5U1"/>
<proteinExistence type="predicted"/>
<dbReference type="RefSeq" id="WP_057809427.1">
    <property type="nucleotide sequence ID" value="NZ_BJUD01000022.1"/>
</dbReference>